<dbReference type="Proteomes" id="UP001324533">
    <property type="component" value="Chromosome"/>
</dbReference>
<dbReference type="SUPFAM" id="SSF53474">
    <property type="entry name" value="alpha/beta-Hydrolases"/>
    <property type="match status" value="1"/>
</dbReference>
<dbReference type="InterPro" id="IPR050228">
    <property type="entry name" value="Carboxylesterase_BioH"/>
</dbReference>
<accession>A0ABZ0VBT0</accession>
<dbReference type="InterPro" id="IPR000073">
    <property type="entry name" value="AB_hydrolase_1"/>
</dbReference>
<sequence>MKAEGTVYVLPGLGLSAEAVAPLAAHLSPALAAVGVDLPGHGGAPDADGDGVSALADAVIAAIAQTATGGPWLLCGHSMGGKVAAVVADRVLRGDAPLFGLAGLVLLAPSPATPEPMSDDKREEMLSWAADGPISEAHARRFVADNVGASLDPAEEGAAIAQVQTMSPQAWRRWLQTGSREDVSGGLDIAAVPAVVVAGEEDADLGADAQPGLVARTLPNATIMSLPGAGHLLLFERPAEVAAAIEGLWAAISTGSTRVPESWGCVIASDRTDAETRGILARRHLADDPDAEPKALSRAQLVLLGAVAERLMPRSPDDRFDLARVVDRELAAGRGDGWRPPGLPHDAEAYRLGLDALAGAWPGDTTSRDHLIADIIAGEGFAGSPWDDKTTQRWFEDVRADLAQAWVSHPATSARLGFDGFITAIDSPDPGFSELRADRRAAWEPDTLGTVAAEEDE</sequence>
<evidence type="ECO:0000313" key="2">
    <source>
        <dbReference type="EMBL" id="WQB71083.1"/>
    </source>
</evidence>
<name>A0ABZ0VBT0_9MICO</name>
<dbReference type="InterPro" id="IPR029058">
    <property type="entry name" value="AB_hydrolase_fold"/>
</dbReference>
<reference evidence="2 3" key="1">
    <citation type="submission" date="2023-06" db="EMBL/GenBank/DDBJ databases">
        <title>Rock-solubilizing bacteria, Microbacterium invictum, promotes re-establishment of vegetation in rocky wasteland by accelerating rock bio-weathering and reshaping soil bacterial community.</title>
        <authorList>
            <person name="Liu C."/>
        </authorList>
    </citation>
    <scope>NUCLEOTIDE SEQUENCE [LARGE SCALE GENOMIC DNA]</scope>
    <source>
        <strain evidence="2 3">X-18</strain>
    </source>
</reference>
<dbReference type="EMBL" id="CP139779">
    <property type="protein sequence ID" value="WQB71083.1"/>
    <property type="molecule type" value="Genomic_DNA"/>
</dbReference>
<dbReference type="Pfam" id="PF12697">
    <property type="entry name" value="Abhydrolase_6"/>
    <property type="match status" value="1"/>
</dbReference>
<dbReference type="GO" id="GO:0016787">
    <property type="term" value="F:hydrolase activity"/>
    <property type="evidence" value="ECO:0007669"/>
    <property type="project" value="UniProtKB-KW"/>
</dbReference>
<organism evidence="2 3">
    <name type="scientific">Microbacterium invictum</name>
    <dbReference type="NCBI Taxonomy" id="515415"/>
    <lineage>
        <taxon>Bacteria</taxon>
        <taxon>Bacillati</taxon>
        <taxon>Actinomycetota</taxon>
        <taxon>Actinomycetes</taxon>
        <taxon>Micrococcales</taxon>
        <taxon>Microbacteriaceae</taxon>
        <taxon>Microbacterium</taxon>
    </lineage>
</organism>
<dbReference type="RefSeq" id="WP_322411200.1">
    <property type="nucleotide sequence ID" value="NZ_CP139779.1"/>
</dbReference>
<keyword evidence="3" id="KW-1185">Reference proteome</keyword>
<evidence type="ECO:0000259" key="1">
    <source>
        <dbReference type="Pfam" id="PF12697"/>
    </source>
</evidence>
<gene>
    <name evidence="2" type="ORF">T9R20_03720</name>
</gene>
<dbReference type="PANTHER" id="PTHR43194">
    <property type="entry name" value="HYDROLASE ALPHA/BETA FOLD FAMILY"/>
    <property type="match status" value="1"/>
</dbReference>
<evidence type="ECO:0000313" key="3">
    <source>
        <dbReference type="Proteomes" id="UP001324533"/>
    </source>
</evidence>
<feature type="domain" description="AB hydrolase-1" evidence="1">
    <location>
        <begin position="9"/>
        <end position="244"/>
    </location>
</feature>
<proteinExistence type="predicted"/>
<dbReference type="PANTHER" id="PTHR43194:SF2">
    <property type="entry name" value="PEROXISOMAL MEMBRANE PROTEIN LPX1"/>
    <property type="match status" value="1"/>
</dbReference>
<protein>
    <submittedName>
        <fullName evidence="2">Alpha/beta hydrolase</fullName>
    </submittedName>
</protein>
<dbReference type="Gene3D" id="3.40.50.1820">
    <property type="entry name" value="alpha/beta hydrolase"/>
    <property type="match status" value="1"/>
</dbReference>
<keyword evidence="2" id="KW-0378">Hydrolase</keyword>